<evidence type="ECO:0000256" key="6">
    <source>
        <dbReference type="ARBA" id="ARBA00023136"/>
    </source>
</evidence>
<keyword evidence="6 8" id="KW-0472">Membrane</keyword>
<feature type="signal peptide" evidence="11">
    <location>
        <begin position="1"/>
        <end position="25"/>
    </location>
</feature>
<keyword evidence="15" id="KW-1185">Reference proteome</keyword>
<evidence type="ECO:0000256" key="7">
    <source>
        <dbReference type="ARBA" id="ARBA00023237"/>
    </source>
</evidence>
<dbReference type="InterPro" id="IPR037066">
    <property type="entry name" value="Plug_dom_sf"/>
</dbReference>
<dbReference type="PROSITE" id="PS52016">
    <property type="entry name" value="TONB_DEPENDENT_REC_3"/>
    <property type="match status" value="1"/>
</dbReference>
<evidence type="ECO:0000259" key="13">
    <source>
        <dbReference type="Pfam" id="PF07715"/>
    </source>
</evidence>
<evidence type="ECO:0000256" key="5">
    <source>
        <dbReference type="ARBA" id="ARBA00023077"/>
    </source>
</evidence>
<dbReference type="SUPFAM" id="SSF56935">
    <property type="entry name" value="Porins"/>
    <property type="match status" value="1"/>
</dbReference>
<keyword evidence="7 8" id="KW-0998">Cell outer membrane</keyword>
<evidence type="ECO:0000313" key="14">
    <source>
        <dbReference type="EMBL" id="MBM6577915.1"/>
    </source>
</evidence>
<dbReference type="InterPro" id="IPR010104">
    <property type="entry name" value="TonB_rcpt_bac"/>
</dbReference>
<sequence length="957" mass="103679">MKAKMALWMGMSAMAAMTSLSQAQAQTASPSRTQPQSGAADLPRPETPSDQSANTAAPLPAVQETPEEGGDIVVTGLRRSLESAQALKRNSDGIVDAIVAEDIGKLPDTFASAALARVSGVQVTRGAGEAAGVQIRGLPDISTTYNGREIFTAEGRFVAIQDFPAGTVAALEVYKNGTANLIEGGIGGQVNVRGRRPFDFNGFEVSGSLNGVNWEHSGRTTWNGNILISDRWDTGIGEMGLLVNASYVGLNYLDATREQSTVIGTTTAANAPGVGAGIRYPDAQGRFTSNGDRFRPSANAAFQWRPTPELEIYVDGLFQGYRGKDTNQWMFVPIFGGPDFRLENVTTRAGRSNVAQSATVVGATAPDGYYTSANGHTDTYQGGGGAVWKRDNLQISGDIAYTNSKYKFDLVNIDYAMASSPTRDVVFDAPGTNGGPTFAFRNFDVTDPSNYIARGLFQEYLVVSGKDIQSRADVQYEFDSGFLKRIQFGARYNDRDATRDRGAPYVNTINGVPVPDLRIPISGLPVSVQNTRPAFTFDNTFGVRTFAGISSASIRDNLPELRAFFQAPEGRPAFNPTENFVANEKAYAAYAQLKYGFDLGPTMSVDGLIGLRAVKTKTRISGFVQEETTPGATPSFSPTTASNDYTDYLPNASARLMFTPELQLRLNYNQTRTRPNFFDLNPTLTVGPPPTISPECQANPALPQCINSNLRNITGGNPDLRPLTSDNYDISLEWYFSRSGSLTAAVFRRDANGFISRINREGVDVGYGPSRLNLPENTGNTRFQGAEVQFTSFLDIDGLPDWAKGFGIQANATYVDSGGDLAQGLSDSPNVAGRQPRFTGVSTWSGNLVALYERPFFSARMAYNYRSDFVFEYGVVNLDVDANGVPRTGAIIEKGRGQLDFSTTVTPIPNITLAFDIVNLLGNPLKRSREFGSDGDAFPRQVVYLERVYSLGVRFRF</sequence>
<keyword evidence="2 8" id="KW-0813">Transport</keyword>
<dbReference type="NCBIfam" id="TIGR01782">
    <property type="entry name" value="TonB-Xanth-Caul"/>
    <property type="match status" value="1"/>
</dbReference>
<dbReference type="Proteomes" id="UP000763641">
    <property type="component" value="Unassembled WGS sequence"/>
</dbReference>
<evidence type="ECO:0000256" key="11">
    <source>
        <dbReference type="SAM" id="SignalP"/>
    </source>
</evidence>
<evidence type="ECO:0000256" key="10">
    <source>
        <dbReference type="SAM" id="MobiDB-lite"/>
    </source>
</evidence>
<dbReference type="InterPro" id="IPR012910">
    <property type="entry name" value="Plug_dom"/>
</dbReference>
<evidence type="ECO:0000256" key="3">
    <source>
        <dbReference type="ARBA" id="ARBA00022452"/>
    </source>
</evidence>
<dbReference type="InterPro" id="IPR000531">
    <property type="entry name" value="Beta-barrel_TonB"/>
</dbReference>
<evidence type="ECO:0000256" key="2">
    <source>
        <dbReference type="ARBA" id="ARBA00022448"/>
    </source>
</evidence>
<feature type="compositionally biased region" description="Polar residues" evidence="10">
    <location>
        <begin position="19"/>
        <end position="37"/>
    </location>
</feature>
<feature type="domain" description="TonB-dependent receptor plug" evidence="13">
    <location>
        <begin position="88"/>
        <end position="188"/>
    </location>
</feature>
<reference evidence="14 15" key="1">
    <citation type="submission" date="2020-12" db="EMBL/GenBank/DDBJ databases">
        <title>Sphingomonas sp.</title>
        <authorList>
            <person name="Kim M.K."/>
        </authorList>
    </citation>
    <scope>NUCLEOTIDE SEQUENCE [LARGE SCALE GENOMIC DNA]</scope>
    <source>
        <strain evidence="14 15">BT552</strain>
    </source>
</reference>
<dbReference type="Gene3D" id="2.170.130.10">
    <property type="entry name" value="TonB-dependent receptor, plug domain"/>
    <property type="match status" value="1"/>
</dbReference>
<dbReference type="PANTHER" id="PTHR40980">
    <property type="entry name" value="PLUG DOMAIN-CONTAINING PROTEIN"/>
    <property type="match status" value="1"/>
</dbReference>
<organism evidence="14 15">
    <name type="scientific">Sphingomonas longa</name>
    <dbReference type="NCBI Taxonomy" id="2778730"/>
    <lineage>
        <taxon>Bacteria</taxon>
        <taxon>Pseudomonadati</taxon>
        <taxon>Pseudomonadota</taxon>
        <taxon>Alphaproteobacteria</taxon>
        <taxon>Sphingomonadales</taxon>
        <taxon>Sphingomonadaceae</taxon>
        <taxon>Sphingomonas</taxon>
    </lineage>
</organism>
<dbReference type="Pfam" id="PF07715">
    <property type="entry name" value="Plug"/>
    <property type="match status" value="1"/>
</dbReference>
<dbReference type="Gene3D" id="2.40.170.20">
    <property type="entry name" value="TonB-dependent receptor, beta-barrel domain"/>
    <property type="match status" value="1"/>
</dbReference>
<keyword evidence="3 8" id="KW-1134">Transmembrane beta strand</keyword>
<keyword evidence="14" id="KW-0675">Receptor</keyword>
<dbReference type="InterPro" id="IPR036942">
    <property type="entry name" value="Beta-barrel_TonB_sf"/>
</dbReference>
<evidence type="ECO:0000313" key="15">
    <source>
        <dbReference type="Proteomes" id="UP000763641"/>
    </source>
</evidence>
<evidence type="ECO:0000256" key="8">
    <source>
        <dbReference type="PROSITE-ProRule" id="PRU01360"/>
    </source>
</evidence>
<dbReference type="Pfam" id="PF00593">
    <property type="entry name" value="TonB_dep_Rec_b-barrel"/>
    <property type="match status" value="1"/>
</dbReference>
<dbReference type="InterPro" id="IPR039426">
    <property type="entry name" value="TonB-dep_rcpt-like"/>
</dbReference>
<name>A0ABS2DAF9_9SPHN</name>
<feature type="domain" description="TonB-dependent receptor-like beta-barrel" evidence="12">
    <location>
        <begin position="426"/>
        <end position="920"/>
    </location>
</feature>
<gene>
    <name evidence="14" type="ORF">ILT43_16150</name>
</gene>
<dbReference type="RefSeq" id="WP_204200014.1">
    <property type="nucleotide sequence ID" value="NZ_JAFEMC010000005.1"/>
</dbReference>
<comment type="subcellular location">
    <subcellularLocation>
        <location evidence="1 8">Cell outer membrane</location>
        <topology evidence="1 8">Multi-pass membrane protein</topology>
    </subcellularLocation>
</comment>
<protein>
    <submittedName>
        <fullName evidence="14">TonB-dependent receptor</fullName>
    </submittedName>
</protein>
<keyword evidence="5 9" id="KW-0798">TonB box</keyword>
<dbReference type="EMBL" id="JAFEMC010000005">
    <property type="protein sequence ID" value="MBM6577915.1"/>
    <property type="molecule type" value="Genomic_DNA"/>
</dbReference>
<feature type="chain" id="PRO_5045327707" evidence="11">
    <location>
        <begin position="26"/>
        <end position="957"/>
    </location>
</feature>
<evidence type="ECO:0000256" key="9">
    <source>
        <dbReference type="RuleBase" id="RU003357"/>
    </source>
</evidence>
<dbReference type="PANTHER" id="PTHR40980:SF3">
    <property type="entry name" value="TONB-DEPENDENT RECEPTOR-LIKE BETA-BARREL DOMAIN-CONTAINING PROTEIN"/>
    <property type="match status" value="1"/>
</dbReference>
<comment type="similarity">
    <text evidence="8 9">Belongs to the TonB-dependent receptor family.</text>
</comment>
<keyword evidence="11" id="KW-0732">Signal</keyword>
<evidence type="ECO:0000256" key="1">
    <source>
        <dbReference type="ARBA" id="ARBA00004571"/>
    </source>
</evidence>
<comment type="caution">
    <text evidence="14">The sequence shown here is derived from an EMBL/GenBank/DDBJ whole genome shotgun (WGS) entry which is preliminary data.</text>
</comment>
<accession>A0ABS2DAF9</accession>
<keyword evidence="4 8" id="KW-0812">Transmembrane</keyword>
<proteinExistence type="inferred from homology"/>
<evidence type="ECO:0000256" key="4">
    <source>
        <dbReference type="ARBA" id="ARBA00022692"/>
    </source>
</evidence>
<evidence type="ECO:0000259" key="12">
    <source>
        <dbReference type="Pfam" id="PF00593"/>
    </source>
</evidence>
<feature type="region of interest" description="Disordered" evidence="10">
    <location>
        <begin position="19"/>
        <end position="68"/>
    </location>
</feature>